<evidence type="ECO:0000313" key="1">
    <source>
        <dbReference type="EMBL" id="MFC0687368.1"/>
    </source>
</evidence>
<comment type="caution">
    <text evidence="1">The sequence shown here is derived from an EMBL/GenBank/DDBJ whole genome shotgun (WGS) entry which is preliminary data.</text>
</comment>
<organism evidence="1 2">
    <name type="scientific">Novosphingobium clariflavum</name>
    <dbReference type="NCBI Taxonomy" id="2029884"/>
    <lineage>
        <taxon>Bacteria</taxon>
        <taxon>Pseudomonadati</taxon>
        <taxon>Pseudomonadota</taxon>
        <taxon>Alphaproteobacteria</taxon>
        <taxon>Sphingomonadales</taxon>
        <taxon>Sphingomonadaceae</taxon>
        <taxon>Novosphingobium</taxon>
    </lineage>
</organism>
<keyword evidence="2" id="KW-1185">Reference proteome</keyword>
<dbReference type="EMBL" id="JBHLTM010000085">
    <property type="protein sequence ID" value="MFC0687368.1"/>
    <property type="molecule type" value="Genomic_DNA"/>
</dbReference>
<accession>A0ABV6SH37</accession>
<dbReference type="RefSeq" id="WP_267219893.1">
    <property type="nucleotide sequence ID" value="NZ_JAPCWC010000005.1"/>
</dbReference>
<name>A0ABV6SH37_9SPHN</name>
<dbReference type="Proteomes" id="UP001589858">
    <property type="component" value="Unassembled WGS sequence"/>
</dbReference>
<protein>
    <submittedName>
        <fullName evidence="1">Uncharacterized protein</fullName>
    </submittedName>
</protein>
<reference evidence="1 2" key="1">
    <citation type="submission" date="2024-09" db="EMBL/GenBank/DDBJ databases">
        <authorList>
            <person name="Sun Q."/>
            <person name="Mori K."/>
        </authorList>
    </citation>
    <scope>NUCLEOTIDE SEQUENCE [LARGE SCALE GENOMIC DNA]</scope>
    <source>
        <strain evidence="1 2">CICC 11035S</strain>
    </source>
</reference>
<sequence>MAFIDFSDAAHTALPAVHSNPAPSMPSESLLSRLERRVVELAREDGLQSLIPQRPRRWLARLILGPTPPSRMLANEQLEALRQLAVRAWHHGYTLPVSAIREAEAAGHSEAKVGAVIDFIGRSRAPVRRLAA</sequence>
<proteinExistence type="predicted"/>
<evidence type="ECO:0000313" key="2">
    <source>
        <dbReference type="Proteomes" id="UP001589858"/>
    </source>
</evidence>
<gene>
    <name evidence="1" type="ORF">ACFFF8_22525</name>
</gene>